<dbReference type="EMBL" id="LANW01000001">
    <property type="protein sequence ID" value="KJV67404.1"/>
    <property type="molecule type" value="Genomic_DNA"/>
</dbReference>
<dbReference type="PATRIC" id="fig|1359153.3.peg.1051"/>
<dbReference type="AlphaFoldDB" id="A0A0F3NKG9"/>
<organism evidence="1 2">
    <name type="scientific">Anaplasma phagocytophilum str. ApNP</name>
    <dbReference type="NCBI Taxonomy" id="1359153"/>
    <lineage>
        <taxon>Bacteria</taxon>
        <taxon>Pseudomonadati</taxon>
        <taxon>Pseudomonadota</taxon>
        <taxon>Alphaproteobacteria</taxon>
        <taxon>Rickettsiales</taxon>
        <taxon>Anaplasmataceae</taxon>
        <taxon>Anaplasma</taxon>
        <taxon>phagocytophilum group</taxon>
    </lineage>
</organism>
<protein>
    <submittedName>
        <fullName evidence="1">Uncharacterized protein</fullName>
    </submittedName>
</protein>
<gene>
    <name evidence="1" type="ORF">APHNP_1021</name>
</gene>
<reference evidence="1 2" key="1">
    <citation type="submission" date="2015-01" db="EMBL/GenBank/DDBJ databases">
        <title>Genome Sequencing of Rickettsiales.</title>
        <authorList>
            <person name="Daugherty S.C."/>
            <person name="Su Q."/>
            <person name="Abolude K."/>
            <person name="Beier-Sexton M."/>
            <person name="Carlyon J.A."/>
            <person name="Carter R."/>
            <person name="Day N.P."/>
            <person name="Dumler S.J."/>
            <person name="Dyachenko V."/>
            <person name="Godinez A."/>
            <person name="Kurtti T.J."/>
            <person name="Lichay M."/>
            <person name="Mullins K.E."/>
            <person name="Ott S."/>
            <person name="Pappas-Brown V."/>
            <person name="Paris D.H."/>
            <person name="Patel P."/>
            <person name="Richards A.L."/>
            <person name="Sadzewicz L."/>
            <person name="Sears K."/>
            <person name="Seidman D."/>
            <person name="Sengamalay N."/>
            <person name="Stenos J."/>
            <person name="Tallon L.J."/>
            <person name="Vincent G."/>
            <person name="Fraser C.M."/>
            <person name="Munderloh U."/>
            <person name="Dunning-Hotopp J.C."/>
        </authorList>
    </citation>
    <scope>NUCLEOTIDE SEQUENCE [LARGE SCALE GENOMIC DNA]</scope>
    <source>
        <strain evidence="1 2">ApNP</strain>
    </source>
</reference>
<evidence type="ECO:0000313" key="2">
    <source>
        <dbReference type="Proteomes" id="UP000033385"/>
    </source>
</evidence>
<evidence type="ECO:0000313" key="1">
    <source>
        <dbReference type="EMBL" id="KJV67404.1"/>
    </source>
</evidence>
<name>A0A0F3NKG9_ANAPH</name>
<sequence>MFDIFTNPTITTVTISFNPVLYPHSAFFMNDILVSVAEMSNTSCNLGFGTFCNDVEQLRSFRRNVCVAVTKYRTKALNADNVARYHGATKTVEDVHSQNASKHICDLIADLESKSADNYKIVLSSTNNSTKCSVAVTLKKPSGHNVEL</sequence>
<comment type="caution">
    <text evidence="1">The sequence shown here is derived from an EMBL/GenBank/DDBJ whole genome shotgun (WGS) entry which is preliminary data.</text>
</comment>
<accession>A0A0F3NKG9</accession>
<dbReference type="Proteomes" id="UP000033385">
    <property type="component" value="Unassembled WGS sequence"/>
</dbReference>
<proteinExistence type="predicted"/>